<feature type="coiled-coil region" evidence="1">
    <location>
        <begin position="96"/>
        <end position="130"/>
    </location>
</feature>
<sequence length="139" mass="15168">MERFLIRTGTSQQVRTAQPRAQGESKMAPEPNKQNRRTRASSQPPLPAEREAGAEATTEEVIQGLNISCRTLAVEVAKLLAPDITASIEATISGALQNLQTDVARHDSHIIELEQRMSNMEDEMAGTQTMLQKVIGESG</sequence>
<dbReference type="EMBL" id="WNYA01000005">
    <property type="protein sequence ID" value="KAG8570870.1"/>
    <property type="molecule type" value="Genomic_DNA"/>
</dbReference>
<gene>
    <name evidence="3" type="ORF">GDO81_011456</name>
</gene>
<dbReference type="Proteomes" id="UP000824782">
    <property type="component" value="Unassembled WGS sequence"/>
</dbReference>
<organism evidence="3 4">
    <name type="scientific">Engystomops pustulosus</name>
    <name type="common">Tungara frog</name>
    <name type="synonym">Physalaemus pustulosus</name>
    <dbReference type="NCBI Taxonomy" id="76066"/>
    <lineage>
        <taxon>Eukaryota</taxon>
        <taxon>Metazoa</taxon>
        <taxon>Chordata</taxon>
        <taxon>Craniata</taxon>
        <taxon>Vertebrata</taxon>
        <taxon>Euteleostomi</taxon>
        <taxon>Amphibia</taxon>
        <taxon>Batrachia</taxon>
        <taxon>Anura</taxon>
        <taxon>Neobatrachia</taxon>
        <taxon>Hyloidea</taxon>
        <taxon>Leptodactylidae</taxon>
        <taxon>Leiuperinae</taxon>
        <taxon>Engystomops</taxon>
    </lineage>
</organism>
<evidence type="ECO:0000256" key="1">
    <source>
        <dbReference type="SAM" id="Coils"/>
    </source>
</evidence>
<protein>
    <submittedName>
        <fullName evidence="3">Uncharacterized protein</fullName>
    </submittedName>
</protein>
<proteinExistence type="predicted"/>
<keyword evidence="1" id="KW-0175">Coiled coil</keyword>
<evidence type="ECO:0000256" key="2">
    <source>
        <dbReference type="SAM" id="MobiDB-lite"/>
    </source>
</evidence>
<comment type="caution">
    <text evidence="3">The sequence shown here is derived from an EMBL/GenBank/DDBJ whole genome shotgun (WGS) entry which is preliminary data.</text>
</comment>
<evidence type="ECO:0000313" key="3">
    <source>
        <dbReference type="EMBL" id="KAG8570870.1"/>
    </source>
</evidence>
<accession>A0AAV7BEC8</accession>
<feature type="region of interest" description="Disordered" evidence="2">
    <location>
        <begin position="1"/>
        <end position="57"/>
    </location>
</feature>
<evidence type="ECO:0000313" key="4">
    <source>
        <dbReference type="Proteomes" id="UP000824782"/>
    </source>
</evidence>
<name>A0AAV7BEC8_ENGPU</name>
<dbReference type="AlphaFoldDB" id="A0AAV7BEC8"/>
<keyword evidence="4" id="KW-1185">Reference proteome</keyword>
<reference evidence="3" key="1">
    <citation type="thesis" date="2020" institute="ProQuest LLC" country="789 East Eisenhower Parkway, Ann Arbor, MI, USA">
        <title>Comparative Genomics and Chromosome Evolution.</title>
        <authorList>
            <person name="Mudd A.B."/>
        </authorList>
    </citation>
    <scope>NUCLEOTIDE SEQUENCE</scope>
    <source>
        <strain evidence="3">237g6f4</strain>
        <tissue evidence="3">Blood</tissue>
    </source>
</reference>